<dbReference type="Proteomes" id="UP000784128">
    <property type="component" value="Unassembled WGS sequence"/>
</dbReference>
<evidence type="ECO:0000313" key="2">
    <source>
        <dbReference type="Proteomes" id="UP000784128"/>
    </source>
</evidence>
<organism evidence="1 2">
    <name type="scientific">Pelotalea chapellei</name>
    <dbReference type="NCBI Taxonomy" id="44671"/>
    <lineage>
        <taxon>Bacteria</taxon>
        <taxon>Pseudomonadati</taxon>
        <taxon>Thermodesulfobacteriota</taxon>
        <taxon>Desulfuromonadia</taxon>
        <taxon>Geobacterales</taxon>
        <taxon>Geobacteraceae</taxon>
        <taxon>Pelotalea</taxon>
    </lineage>
</organism>
<protein>
    <submittedName>
        <fullName evidence="1">Uncharacterized protein</fullName>
    </submittedName>
</protein>
<dbReference type="EMBL" id="JAHDYS010000002">
    <property type="protein sequence ID" value="MBT1070671.1"/>
    <property type="molecule type" value="Genomic_DNA"/>
</dbReference>
<gene>
    <name evidence="1" type="ORF">KJB30_02635</name>
</gene>
<comment type="caution">
    <text evidence="1">The sequence shown here is derived from an EMBL/GenBank/DDBJ whole genome shotgun (WGS) entry which is preliminary data.</text>
</comment>
<name>A0ABS5U4S4_9BACT</name>
<sequence>MPRTAAETANILSNLYDENFANGSFEPFRISWPQLRSISAVTRLDDYFLKNIARELSGNERTLIPFDDFLLVVAEDDLSHYRKVPGRLLEQYLPDIQKAFLQNEDVPADEVEDE</sequence>
<dbReference type="RefSeq" id="WP_214296385.1">
    <property type="nucleotide sequence ID" value="NZ_JAHDYS010000002.1"/>
</dbReference>
<accession>A0ABS5U4S4</accession>
<keyword evidence="2" id="KW-1185">Reference proteome</keyword>
<reference evidence="1 2" key="1">
    <citation type="submission" date="2021-05" db="EMBL/GenBank/DDBJ databases">
        <title>The draft genome of Geobacter chapellei DSM 13688.</title>
        <authorList>
            <person name="Xu Z."/>
            <person name="Masuda Y."/>
            <person name="Itoh H."/>
            <person name="Senoo K."/>
        </authorList>
    </citation>
    <scope>NUCLEOTIDE SEQUENCE [LARGE SCALE GENOMIC DNA]</scope>
    <source>
        <strain evidence="1 2">DSM 13688</strain>
    </source>
</reference>
<evidence type="ECO:0000313" key="1">
    <source>
        <dbReference type="EMBL" id="MBT1070671.1"/>
    </source>
</evidence>
<proteinExistence type="predicted"/>